<organism evidence="1 2">
    <name type="scientific">Artomyces pyxidatus</name>
    <dbReference type="NCBI Taxonomy" id="48021"/>
    <lineage>
        <taxon>Eukaryota</taxon>
        <taxon>Fungi</taxon>
        <taxon>Dikarya</taxon>
        <taxon>Basidiomycota</taxon>
        <taxon>Agaricomycotina</taxon>
        <taxon>Agaricomycetes</taxon>
        <taxon>Russulales</taxon>
        <taxon>Auriscalpiaceae</taxon>
        <taxon>Artomyces</taxon>
    </lineage>
</organism>
<reference evidence="1" key="1">
    <citation type="submission" date="2021-03" db="EMBL/GenBank/DDBJ databases">
        <authorList>
            <consortium name="DOE Joint Genome Institute"/>
            <person name="Ahrendt S."/>
            <person name="Looney B.P."/>
            <person name="Miyauchi S."/>
            <person name="Morin E."/>
            <person name="Drula E."/>
            <person name="Courty P.E."/>
            <person name="Chicoki N."/>
            <person name="Fauchery L."/>
            <person name="Kohler A."/>
            <person name="Kuo A."/>
            <person name="Labutti K."/>
            <person name="Pangilinan J."/>
            <person name="Lipzen A."/>
            <person name="Riley R."/>
            <person name="Andreopoulos W."/>
            <person name="He G."/>
            <person name="Johnson J."/>
            <person name="Barry K.W."/>
            <person name="Grigoriev I.V."/>
            <person name="Nagy L."/>
            <person name="Hibbett D."/>
            <person name="Henrissat B."/>
            <person name="Matheny P.B."/>
            <person name="Labbe J."/>
            <person name="Martin F."/>
        </authorList>
    </citation>
    <scope>NUCLEOTIDE SEQUENCE</scope>
    <source>
        <strain evidence="1">HHB10654</strain>
    </source>
</reference>
<protein>
    <submittedName>
        <fullName evidence="1">Acetyl-CoA synthetase-like protein</fullName>
    </submittedName>
</protein>
<reference evidence="1" key="2">
    <citation type="journal article" date="2022" name="New Phytol.">
        <title>Evolutionary transition to the ectomycorrhizal habit in the genomes of a hyperdiverse lineage of mushroom-forming fungi.</title>
        <authorList>
            <person name="Looney B."/>
            <person name="Miyauchi S."/>
            <person name="Morin E."/>
            <person name="Drula E."/>
            <person name="Courty P.E."/>
            <person name="Kohler A."/>
            <person name="Kuo A."/>
            <person name="LaButti K."/>
            <person name="Pangilinan J."/>
            <person name="Lipzen A."/>
            <person name="Riley R."/>
            <person name="Andreopoulos W."/>
            <person name="He G."/>
            <person name="Johnson J."/>
            <person name="Nolan M."/>
            <person name="Tritt A."/>
            <person name="Barry K.W."/>
            <person name="Grigoriev I.V."/>
            <person name="Nagy L.G."/>
            <person name="Hibbett D."/>
            <person name="Henrissat B."/>
            <person name="Matheny P.B."/>
            <person name="Labbe J."/>
            <person name="Martin F.M."/>
        </authorList>
    </citation>
    <scope>NUCLEOTIDE SEQUENCE</scope>
    <source>
        <strain evidence="1">HHB10654</strain>
    </source>
</reference>
<proteinExistence type="predicted"/>
<dbReference type="EMBL" id="MU277189">
    <property type="protein sequence ID" value="KAI0067832.1"/>
    <property type="molecule type" value="Genomic_DNA"/>
</dbReference>
<sequence>MSRARFNPHRSSLPEGPFCSTFRPPLPDGSLAFAEMVEYHAQRSPEHPLFVFADSGTTRTITYSEAWRMVKRAATILRGRSPGWRSEGIHPPDVDFKFSDERPTIGILATVDTISYFAAVTGTMRLGFVPFPISVRNSPAGVAHLVKSSRAVQLLVSPDPAMQRLSADAASLLEQDGILVEVLPMIQFGDISDEGYHDGEPNITFPKLVLDSVACLMHSSGSTAFPKIIPVSNRTLTQFGTIPLHGQVDFCCTIMGVHTSPVFHVIGLAVITMAVTTGMILSVFKPSSPPVTPTPERYLNDILATKTSVICCVPSLIEAWFEDPANISLMAGFKAVLYGGASMNRDIGEQLVKMGIALSPFYGMTETTYISMFIQKSTPTVDNWEYFKLAPHLELEMLQHEELDNVFELVVVRTSSCEISVINSSACDGREAYRTNDLLERHPNDPSLWKIYGRTDDQIILSNGEKTNPVPLEAMLARDPRIAAAVMFGRGRFQNGVLIEPKHEFTFDPEDEQQLADFRNNIWPTVEKLNLFAPTHSRLFKEMILPSSPSKPFSYTAKGTPRRHVIIKAYKREIDALYNAVEQSSQAAVEPPSSWTRGETITFMRSTVERVIRRNLPDDADLFQEGCDSLQATSIRNSIIHALRCTSHFSFDDIPNSFVYDNPTISSLCDSILQLAFRNHAQVVRGVPDRAQSMTKMLEKHSRPFPTHTPRLGSANIANPDEVVLLTGSTGRLGCHLLAQLLRRPSVTKMYALNRLGGVPIRERHRQAFERWRLDISLLQSPKLEFLEGDMARRDLGLAADLIEKLRDSATFIIHNAWRLDFNIPLASFEPLISSVRSLIDLALGSPHLVPPPILYTSSISVAFGQVTQMSLSEVPITDPGVSVATGYSESKWVAESLLLRAMQRTGLRVNVVRVGQLCGDSISGGWNEKEWVAAMMRGSQVLGAVPQRDEMISWIPVDIAASALLEMLGCGHPVLHLVHPNPVEWSILSEAASSFLQVPSIPYAAWIAKLQDAHRKSATDTGAIKDNPALKLFDFFSTMAGKTWPGLDVERAVEASSTLRAAARLERQDVERWMAYWRAIDFLQA</sequence>
<evidence type="ECO:0000313" key="2">
    <source>
        <dbReference type="Proteomes" id="UP000814140"/>
    </source>
</evidence>
<name>A0ACB8THD4_9AGAM</name>
<keyword evidence="2" id="KW-1185">Reference proteome</keyword>
<dbReference type="Proteomes" id="UP000814140">
    <property type="component" value="Unassembled WGS sequence"/>
</dbReference>
<comment type="caution">
    <text evidence="1">The sequence shown here is derived from an EMBL/GenBank/DDBJ whole genome shotgun (WGS) entry which is preliminary data.</text>
</comment>
<accession>A0ACB8THD4</accession>
<gene>
    <name evidence="1" type="ORF">BV25DRAFT_872861</name>
</gene>
<evidence type="ECO:0000313" key="1">
    <source>
        <dbReference type="EMBL" id="KAI0067832.1"/>
    </source>
</evidence>